<feature type="region of interest" description="Disordered" evidence="1">
    <location>
        <begin position="1"/>
        <end position="49"/>
    </location>
</feature>
<dbReference type="AlphaFoldDB" id="A0AAW1D7H1"/>
<name>A0AAW1D7H1_9HEMI</name>
<evidence type="ECO:0000313" key="2">
    <source>
        <dbReference type="EMBL" id="KAK9505705.1"/>
    </source>
</evidence>
<dbReference type="EMBL" id="JAPXFL010000006">
    <property type="protein sequence ID" value="KAK9505705.1"/>
    <property type="molecule type" value="Genomic_DNA"/>
</dbReference>
<accession>A0AAW1D7H1</accession>
<evidence type="ECO:0000313" key="3">
    <source>
        <dbReference type="Proteomes" id="UP001461498"/>
    </source>
</evidence>
<organism evidence="2 3">
    <name type="scientific">Rhynocoris fuscipes</name>
    <dbReference type="NCBI Taxonomy" id="488301"/>
    <lineage>
        <taxon>Eukaryota</taxon>
        <taxon>Metazoa</taxon>
        <taxon>Ecdysozoa</taxon>
        <taxon>Arthropoda</taxon>
        <taxon>Hexapoda</taxon>
        <taxon>Insecta</taxon>
        <taxon>Pterygota</taxon>
        <taxon>Neoptera</taxon>
        <taxon>Paraneoptera</taxon>
        <taxon>Hemiptera</taxon>
        <taxon>Heteroptera</taxon>
        <taxon>Panheteroptera</taxon>
        <taxon>Cimicomorpha</taxon>
        <taxon>Reduviidae</taxon>
        <taxon>Harpactorinae</taxon>
        <taxon>Harpactorini</taxon>
        <taxon>Rhynocoris</taxon>
    </lineage>
</organism>
<gene>
    <name evidence="2" type="ORF">O3M35_009696</name>
</gene>
<reference evidence="2 3" key="1">
    <citation type="submission" date="2022-12" db="EMBL/GenBank/DDBJ databases">
        <title>Chromosome-level genome assembly of true bugs.</title>
        <authorList>
            <person name="Ma L."/>
            <person name="Li H."/>
        </authorList>
    </citation>
    <scope>NUCLEOTIDE SEQUENCE [LARGE SCALE GENOMIC DNA]</scope>
    <source>
        <strain evidence="2">Lab_2022b</strain>
    </source>
</reference>
<evidence type="ECO:0000256" key="1">
    <source>
        <dbReference type="SAM" id="MobiDB-lite"/>
    </source>
</evidence>
<dbReference type="Proteomes" id="UP001461498">
    <property type="component" value="Unassembled WGS sequence"/>
</dbReference>
<feature type="compositionally biased region" description="Basic and acidic residues" evidence="1">
    <location>
        <begin position="37"/>
        <end position="49"/>
    </location>
</feature>
<protein>
    <submittedName>
        <fullName evidence="2">Uncharacterized protein</fullName>
    </submittedName>
</protein>
<comment type="caution">
    <text evidence="2">The sequence shown here is derived from an EMBL/GenBank/DDBJ whole genome shotgun (WGS) entry which is preliminary data.</text>
</comment>
<keyword evidence="3" id="KW-1185">Reference proteome</keyword>
<sequence>MSGYRTGVSSTSHSKSDSSRLDGVGEGISESATQGISEREGTVKGRGDIMRVDKLRLRINVVESKDREREEERKENLGEACY</sequence>
<proteinExistence type="predicted"/>
<feature type="region of interest" description="Disordered" evidence="1">
    <location>
        <begin position="63"/>
        <end position="82"/>
    </location>
</feature>